<dbReference type="Pfam" id="PF14355">
    <property type="entry name" value="Abi_C"/>
    <property type="match status" value="1"/>
</dbReference>
<name>A0ABU4VCJ3_9PSEU</name>
<reference evidence="2 3" key="2">
    <citation type="submission" date="2023-11" db="EMBL/GenBank/DDBJ databases">
        <authorList>
            <person name="Lara A.C."/>
            <person name="Chronakova A."/>
        </authorList>
    </citation>
    <scope>NUCLEOTIDE SEQUENCE [LARGE SCALE GENOMIC DNA]</scope>
    <source>
        <strain evidence="2 3">BCCO 10_0061</strain>
    </source>
</reference>
<dbReference type="RefSeq" id="WP_319981504.1">
    <property type="nucleotide sequence ID" value="NZ_JAXAVU010000018.1"/>
</dbReference>
<accession>A0ABU4VCJ3</accession>
<reference evidence="2 3" key="1">
    <citation type="submission" date="2023-11" db="EMBL/GenBank/DDBJ databases">
        <title>Lentzea sokolovensis, sp. nov., Lentzea kristufkii, sp. nov., and Lentzea miocenensis, sp. nov., rare actinobacteria from Sokolov Coal Basin, Miocene lacustrine sediment, Czech Republic.</title>
        <authorList>
            <person name="Lara A."/>
            <person name="Kotroba L."/>
            <person name="Nouioui I."/>
            <person name="Neumann-Schaal M."/>
            <person name="Mast Y."/>
            <person name="Chronakova A."/>
        </authorList>
    </citation>
    <scope>NUCLEOTIDE SEQUENCE [LARGE SCALE GENOMIC DNA]</scope>
    <source>
        <strain evidence="2 3">BCCO 10_0061</strain>
    </source>
</reference>
<keyword evidence="3" id="KW-1185">Reference proteome</keyword>
<protein>
    <submittedName>
        <fullName evidence="2">Abortive infection family protein</fullName>
    </submittedName>
</protein>
<evidence type="ECO:0000259" key="1">
    <source>
        <dbReference type="Pfam" id="PF14355"/>
    </source>
</evidence>
<dbReference type="EMBL" id="JAXAVU010000018">
    <property type="protein sequence ID" value="MDX8149526.1"/>
    <property type="molecule type" value="Genomic_DNA"/>
</dbReference>
<comment type="caution">
    <text evidence="2">The sequence shown here is derived from an EMBL/GenBank/DDBJ whole genome shotgun (WGS) entry which is preliminary data.</text>
</comment>
<organism evidence="2 3">
    <name type="scientific">Lentzea sokolovensis</name>
    <dbReference type="NCBI Taxonomy" id="3095429"/>
    <lineage>
        <taxon>Bacteria</taxon>
        <taxon>Bacillati</taxon>
        <taxon>Actinomycetota</taxon>
        <taxon>Actinomycetes</taxon>
        <taxon>Pseudonocardiales</taxon>
        <taxon>Pseudonocardiaceae</taxon>
        <taxon>Lentzea</taxon>
    </lineage>
</organism>
<dbReference type="InterPro" id="IPR026001">
    <property type="entry name" value="Abi-like_C"/>
</dbReference>
<gene>
    <name evidence="2" type="ORF">SK854_45905</name>
</gene>
<evidence type="ECO:0000313" key="3">
    <source>
        <dbReference type="Proteomes" id="UP001285352"/>
    </source>
</evidence>
<feature type="domain" description="Abortive infection protein-like C-terminal" evidence="1">
    <location>
        <begin position="56"/>
        <end position="139"/>
    </location>
</feature>
<proteinExistence type="predicted"/>
<evidence type="ECO:0000313" key="2">
    <source>
        <dbReference type="EMBL" id="MDX8149526.1"/>
    </source>
</evidence>
<sequence length="165" mass="17152">MTDPSAILDGFDRIARTLPGHPREAIGAAKELIESTAKVVLVQLGQPVDERSDDLPALISRAQKALRLHPSTATVGPDGSDAVKKILGGLTSAAVGVAELRNRGYGTGHGPASTPVGLHPRHAYLAVGAARTWCQLILDTLADQRAPWRESQAAAAAPSRKASGS</sequence>
<dbReference type="Proteomes" id="UP001285352">
    <property type="component" value="Unassembled WGS sequence"/>
</dbReference>